<dbReference type="Proteomes" id="UP001168216">
    <property type="component" value="Unassembled WGS sequence"/>
</dbReference>
<name>A0AAW7I8S0_9GAMM</name>
<dbReference type="AlphaFoldDB" id="A0AAW7I8S0"/>
<sequence length="137" mass="14875">MNLYTTRLGELAAHLDIGTIDQDETGHACLTLDKLWAIHLAPLDGESLVMFLRAGVLGGEAQARELLQDNLFSPEPGTIRVALGQDNHLILWCQLSLAKAEAPQLQRALQQLVAKAVMLASETGERPRGDSVPSLRV</sequence>
<dbReference type="EMBL" id="JAOPLV010000001">
    <property type="protein sequence ID" value="MDM5138828.1"/>
    <property type="molecule type" value="Genomic_DNA"/>
</dbReference>
<proteinExistence type="predicted"/>
<reference evidence="1" key="1">
    <citation type="submission" date="2023-08" db="EMBL/GenBank/DDBJ databases">
        <title>WGS of Aeromonas isolates.</title>
        <authorList>
            <person name="Lee H."/>
        </authorList>
    </citation>
    <scope>NUCLEOTIDE SEQUENCE</scope>
    <source>
        <strain evidence="1">SL22</strain>
    </source>
</reference>
<dbReference type="Pfam" id="PF05932">
    <property type="entry name" value="CesT"/>
    <property type="match status" value="1"/>
</dbReference>
<comment type="caution">
    <text evidence="1">The sequence shown here is derived from an EMBL/GenBank/DDBJ whole genome shotgun (WGS) entry which is preliminary data.</text>
</comment>
<dbReference type="RefSeq" id="WP_241324546.1">
    <property type="nucleotide sequence ID" value="NZ_JAOPLV010000001.1"/>
</dbReference>
<dbReference type="GO" id="GO:0030254">
    <property type="term" value="P:protein secretion by the type III secretion system"/>
    <property type="evidence" value="ECO:0007669"/>
    <property type="project" value="InterPro"/>
</dbReference>
<dbReference type="Gene3D" id="3.30.1460.10">
    <property type="match status" value="1"/>
</dbReference>
<accession>A0AAW7I8S0</accession>
<evidence type="ECO:0000313" key="1">
    <source>
        <dbReference type="EMBL" id="MDM5138828.1"/>
    </source>
</evidence>
<protein>
    <submittedName>
        <fullName evidence="1">CesT family type III secretion system chaperone</fullName>
    </submittedName>
</protein>
<gene>
    <name evidence="1" type="ORF">OB959_03305</name>
</gene>
<dbReference type="SUPFAM" id="SSF69635">
    <property type="entry name" value="Type III secretory system chaperone-like"/>
    <property type="match status" value="1"/>
</dbReference>
<dbReference type="InterPro" id="IPR010261">
    <property type="entry name" value="Tir_chaperone"/>
</dbReference>
<evidence type="ECO:0000313" key="2">
    <source>
        <dbReference type="Proteomes" id="UP001168216"/>
    </source>
</evidence>
<organism evidence="1 2">
    <name type="scientific">Aeromonas bestiarum</name>
    <dbReference type="NCBI Taxonomy" id="105751"/>
    <lineage>
        <taxon>Bacteria</taxon>
        <taxon>Pseudomonadati</taxon>
        <taxon>Pseudomonadota</taxon>
        <taxon>Gammaproteobacteria</taxon>
        <taxon>Aeromonadales</taxon>
        <taxon>Aeromonadaceae</taxon>
        <taxon>Aeromonas</taxon>
    </lineage>
</organism>
<dbReference type="CDD" id="cd17030">
    <property type="entry name" value="T3SC_IA_SycH-like"/>
    <property type="match status" value="1"/>
</dbReference>